<dbReference type="InterPro" id="IPR046342">
    <property type="entry name" value="CBS_dom_sf"/>
</dbReference>
<evidence type="ECO:0000256" key="1">
    <source>
        <dbReference type="ARBA" id="ARBA00023122"/>
    </source>
</evidence>
<dbReference type="SUPFAM" id="SSF54631">
    <property type="entry name" value="CBS-domain pair"/>
    <property type="match status" value="1"/>
</dbReference>
<proteinExistence type="predicted"/>
<dbReference type="EMBL" id="FNOS01000005">
    <property type="protein sequence ID" value="SDY10524.1"/>
    <property type="molecule type" value="Genomic_DNA"/>
</dbReference>
<dbReference type="Pfam" id="PF00571">
    <property type="entry name" value="CBS"/>
    <property type="match status" value="2"/>
</dbReference>
<keyword evidence="1 2" id="KW-0129">CBS domain</keyword>
<evidence type="ECO:0000313" key="4">
    <source>
        <dbReference type="EMBL" id="SDY10524.1"/>
    </source>
</evidence>
<feature type="domain" description="CBS" evidence="3">
    <location>
        <begin position="8"/>
        <end position="64"/>
    </location>
</feature>
<evidence type="ECO:0000256" key="2">
    <source>
        <dbReference type="PROSITE-ProRule" id="PRU00703"/>
    </source>
</evidence>
<dbReference type="InterPro" id="IPR000644">
    <property type="entry name" value="CBS_dom"/>
</dbReference>
<comment type="caution">
    <text evidence="4">The sequence shown here is derived from an EMBL/GenBank/DDBJ whole genome shotgun (WGS) entry which is preliminary data.</text>
</comment>
<gene>
    <name evidence="4" type="ORF">SAMN04488081_2066</name>
</gene>
<dbReference type="Gene3D" id="3.10.580.10">
    <property type="entry name" value="CBS-domain"/>
    <property type="match status" value="1"/>
</dbReference>
<evidence type="ECO:0000259" key="3">
    <source>
        <dbReference type="PROSITE" id="PS51371"/>
    </source>
</evidence>
<protein>
    <submittedName>
        <fullName evidence="4">CBS domain-containing protein</fullName>
    </submittedName>
</protein>
<dbReference type="InterPro" id="IPR051257">
    <property type="entry name" value="Diverse_CBS-Domain"/>
</dbReference>
<feature type="domain" description="CBS" evidence="3">
    <location>
        <begin position="72"/>
        <end position="127"/>
    </location>
</feature>
<accession>A0A1H3H6Y2</accession>
<dbReference type="RefSeq" id="WP_093107588.1">
    <property type="nucleotide sequence ID" value="NZ_FNOS01000005.1"/>
</dbReference>
<keyword evidence="5" id="KW-1185">Reference proteome</keyword>
<evidence type="ECO:0000313" key="5">
    <source>
        <dbReference type="Proteomes" id="UP000198647"/>
    </source>
</evidence>
<dbReference type="SMART" id="SM00116">
    <property type="entry name" value="CBS"/>
    <property type="match status" value="2"/>
</dbReference>
<name>A0A1H3H6Y2_9BACI</name>
<dbReference type="CDD" id="cd04622">
    <property type="entry name" value="CBS_pair_HRP1_like"/>
    <property type="match status" value="1"/>
</dbReference>
<dbReference type="Proteomes" id="UP000198647">
    <property type="component" value="Unassembled WGS sequence"/>
</dbReference>
<dbReference type="PANTHER" id="PTHR43080:SF2">
    <property type="entry name" value="CBS DOMAIN-CONTAINING PROTEIN"/>
    <property type="match status" value="1"/>
</dbReference>
<dbReference type="PANTHER" id="PTHR43080">
    <property type="entry name" value="CBS DOMAIN-CONTAINING PROTEIN CBSX3, MITOCHONDRIAL"/>
    <property type="match status" value="1"/>
</dbReference>
<organism evidence="4 5">
    <name type="scientific">Salimicrobium album</name>
    <dbReference type="NCBI Taxonomy" id="50717"/>
    <lineage>
        <taxon>Bacteria</taxon>
        <taxon>Bacillati</taxon>
        <taxon>Bacillota</taxon>
        <taxon>Bacilli</taxon>
        <taxon>Bacillales</taxon>
        <taxon>Bacillaceae</taxon>
        <taxon>Salimicrobium</taxon>
    </lineage>
</organism>
<dbReference type="PROSITE" id="PS51371">
    <property type="entry name" value="CBS"/>
    <property type="match status" value="2"/>
</dbReference>
<reference evidence="4 5" key="1">
    <citation type="submission" date="2016-10" db="EMBL/GenBank/DDBJ databases">
        <authorList>
            <person name="Varghese N."/>
            <person name="Submissions S."/>
        </authorList>
    </citation>
    <scope>NUCLEOTIDE SEQUENCE [LARGE SCALE GENOMIC DNA]</scope>
    <source>
        <strain evidence="4 5">DSM 20748</strain>
    </source>
</reference>
<sequence>MPELKNYMNTEVVACEASDTLTTIAKRMKDKEVGFVVITEQDKYAGVITDRDIVVNGLAKGSAENVKASDIMTDKVVTATSDMEVQEAARLMQDHQIRRLLVVDEDKVSGVVSIGDIGLQGSDEIAGYIMGELSKGSANN</sequence>